<keyword evidence="10" id="KW-0732">Signal</keyword>
<protein>
    <submittedName>
        <fullName evidence="11">Carbohydrate porin</fullName>
    </submittedName>
</protein>
<keyword evidence="8" id="KW-0472">Membrane</keyword>
<evidence type="ECO:0000256" key="1">
    <source>
        <dbReference type="ARBA" id="ARBA00004571"/>
    </source>
</evidence>
<evidence type="ECO:0000313" key="12">
    <source>
        <dbReference type="Proteomes" id="UP000708576"/>
    </source>
</evidence>
<evidence type="ECO:0000256" key="4">
    <source>
        <dbReference type="ARBA" id="ARBA00022452"/>
    </source>
</evidence>
<dbReference type="InterPro" id="IPR050286">
    <property type="entry name" value="G_neg_Bact_CarbUptk_Porin"/>
</dbReference>
<comment type="similarity">
    <text evidence="2">Belongs to the porin LamB (TC 1.B.3) family.</text>
</comment>
<evidence type="ECO:0000256" key="5">
    <source>
        <dbReference type="ARBA" id="ARBA00022692"/>
    </source>
</evidence>
<keyword evidence="5" id="KW-0812">Transmembrane</keyword>
<reference evidence="11 12" key="1">
    <citation type="journal article" date="2015" name="Int. J. Syst. Evol. Microbiol.">
        <title>Carboxylicivirga linearis sp. nov., isolated from a sea cucumber culture pond.</title>
        <authorList>
            <person name="Wang F.Q."/>
            <person name="Zhou Y.X."/>
            <person name="Lin X.Z."/>
            <person name="Chen G.J."/>
            <person name="Du Z.J."/>
        </authorList>
    </citation>
    <scope>NUCLEOTIDE SEQUENCE [LARGE SCALE GENOMIC DNA]</scope>
    <source>
        <strain evidence="11 12">FB218</strain>
    </source>
</reference>
<evidence type="ECO:0000256" key="2">
    <source>
        <dbReference type="ARBA" id="ARBA00007055"/>
    </source>
</evidence>
<dbReference type="PANTHER" id="PTHR38762">
    <property type="entry name" value="CRYPTIC OUTER MEMBRANE PORIN BGLH-RELATED"/>
    <property type="match status" value="1"/>
</dbReference>
<dbReference type="RefSeq" id="WP_212220320.1">
    <property type="nucleotide sequence ID" value="NZ_JAGUCO010000041.1"/>
</dbReference>
<keyword evidence="12" id="KW-1185">Reference proteome</keyword>
<name>A0ABS5K3J0_9BACT</name>
<evidence type="ECO:0000256" key="6">
    <source>
        <dbReference type="ARBA" id="ARBA00023065"/>
    </source>
</evidence>
<gene>
    <name evidence="11" type="ORF">KEM10_22790</name>
</gene>
<evidence type="ECO:0000256" key="3">
    <source>
        <dbReference type="ARBA" id="ARBA00022448"/>
    </source>
</evidence>
<evidence type="ECO:0000256" key="10">
    <source>
        <dbReference type="SAM" id="SignalP"/>
    </source>
</evidence>
<dbReference type="Pfam" id="PF02264">
    <property type="entry name" value="LamB"/>
    <property type="match status" value="1"/>
</dbReference>
<dbReference type="SUPFAM" id="SSF56935">
    <property type="entry name" value="Porins"/>
    <property type="match status" value="1"/>
</dbReference>
<comment type="subcellular location">
    <subcellularLocation>
        <location evidence="1">Cell outer membrane</location>
        <topology evidence="1">Multi-pass membrane protein</topology>
    </subcellularLocation>
</comment>
<keyword evidence="4" id="KW-1134">Transmembrane beta strand</keyword>
<keyword evidence="3" id="KW-0813">Transport</keyword>
<evidence type="ECO:0000313" key="11">
    <source>
        <dbReference type="EMBL" id="MBS2101131.1"/>
    </source>
</evidence>
<dbReference type="Gene3D" id="2.40.170.10">
    <property type="entry name" value="Porin, LamB type"/>
    <property type="match status" value="1"/>
</dbReference>
<organism evidence="11 12">
    <name type="scientific">Carboxylicivirga linearis</name>
    <dbReference type="NCBI Taxonomy" id="1628157"/>
    <lineage>
        <taxon>Bacteria</taxon>
        <taxon>Pseudomonadati</taxon>
        <taxon>Bacteroidota</taxon>
        <taxon>Bacteroidia</taxon>
        <taxon>Marinilabiliales</taxon>
        <taxon>Marinilabiliaceae</taxon>
        <taxon>Carboxylicivirga</taxon>
    </lineage>
</organism>
<evidence type="ECO:0000256" key="7">
    <source>
        <dbReference type="ARBA" id="ARBA00023114"/>
    </source>
</evidence>
<dbReference type="EMBL" id="JAGUCO010000041">
    <property type="protein sequence ID" value="MBS2101131.1"/>
    <property type="molecule type" value="Genomic_DNA"/>
</dbReference>
<comment type="caution">
    <text evidence="11">The sequence shown here is derived from an EMBL/GenBank/DDBJ whole genome shotgun (WGS) entry which is preliminary data.</text>
</comment>
<dbReference type="InterPro" id="IPR036998">
    <property type="entry name" value="Porin_LamB_sf"/>
</dbReference>
<feature type="chain" id="PRO_5047448200" evidence="10">
    <location>
        <begin position="19"/>
        <end position="472"/>
    </location>
</feature>
<dbReference type="InterPro" id="IPR003192">
    <property type="entry name" value="Porin_LamB"/>
</dbReference>
<sequence>MNKVCLIAMILWVCNAEAQIMYQNVSNKNFSLGSYGRVGADWSFENGASVGRRLNLNNMGSVGGRLEEQDYMELVPTLHFNTNPEYDSSQVNVQFRIAAFSRSLSLLGNSTSSSLGGLTFGIPEIYAEGTNIGNSGVNIWIGSRLYRGADVHIADHFYFNDHSGQGFGVEYKKSRFCALFIASSDTSATVPPYFYLNIETGTPQIGLRQRLVLAYEHDIDINPNNQLTLLAEYHSMGEAHTLEVSDDEEVIVDYPYDFGFVLGARLASQLTNFSEGSYNQLAIRYGNRLANGGDGGLSRTWLTYGAPNRDDKNYAGAYSLAMVDEVLLNLSSNYTLNAYSVFTYSKGGANTNGMAITYRGKEVYNRKIDFTIGMRNVYYLSNIVQLMAEAHYSQRKDGVDDVNSMFKVSLVPTIVPTGYKDYWARPHLRFVMSLARYNDAAMKNQYSPYLDYMGEKRWGTYVGMKAEWYLWN</sequence>
<keyword evidence="6" id="KW-0406">Ion transport</keyword>
<dbReference type="PANTHER" id="PTHR38762:SF1">
    <property type="entry name" value="CRYPTIC OUTER MEMBRANE PORIN BGLH-RELATED"/>
    <property type="match status" value="1"/>
</dbReference>
<accession>A0ABS5K3J0</accession>
<proteinExistence type="inferred from homology"/>
<dbReference type="Proteomes" id="UP000708576">
    <property type="component" value="Unassembled WGS sequence"/>
</dbReference>
<evidence type="ECO:0000256" key="8">
    <source>
        <dbReference type="ARBA" id="ARBA00023136"/>
    </source>
</evidence>
<feature type="signal peptide" evidence="10">
    <location>
        <begin position="1"/>
        <end position="18"/>
    </location>
</feature>
<evidence type="ECO:0000256" key="9">
    <source>
        <dbReference type="ARBA" id="ARBA00023237"/>
    </source>
</evidence>
<keyword evidence="7" id="KW-0626">Porin</keyword>
<keyword evidence="9" id="KW-0998">Cell outer membrane</keyword>